<protein>
    <recommendedName>
        <fullName evidence="7">Protein kinase domain-containing protein</fullName>
    </recommendedName>
</protein>
<dbReference type="EMBL" id="JAHCVI010000006">
    <property type="protein sequence ID" value="KAG7284450.1"/>
    <property type="molecule type" value="Genomic_DNA"/>
</dbReference>
<dbReference type="AlphaFoldDB" id="A0AAD4ENR8"/>
<dbReference type="InterPro" id="IPR000719">
    <property type="entry name" value="Prot_kinase_dom"/>
</dbReference>
<reference evidence="8" key="1">
    <citation type="submission" date="2023-02" db="EMBL/GenBank/DDBJ databases">
        <authorList>
            <person name="Palmer J.M."/>
        </authorList>
    </citation>
    <scope>NUCLEOTIDE SEQUENCE</scope>
    <source>
        <strain evidence="8">FW57</strain>
    </source>
</reference>
<feature type="transmembrane region" description="Helical" evidence="6">
    <location>
        <begin position="23"/>
        <end position="45"/>
    </location>
</feature>
<dbReference type="PANTHER" id="PTHR45646">
    <property type="entry name" value="SERINE/THREONINE-PROTEIN KINASE DOA-RELATED"/>
    <property type="match status" value="1"/>
</dbReference>
<gene>
    <name evidence="8" type="ORF">NEMBOFW57_010823</name>
</gene>
<name>A0AAD4ENR8_9PEZI</name>
<dbReference type="Gene3D" id="1.10.510.10">
    <property type="entry name" value="Transferase(Phosphotransferase) domain 1"/>
    <property type="match status" value="1"/>
</dbReference>
<sequence length="390" mass="43474">MWPAIRLPCDVAVEKARGWRSSIVASASTAPTAAIFASFSLFWVLRGLNCLATSSRDSPRASLGRLLIKLPRRWLTCTPKVYVTEVNVTAANIVFGLSDIDQYTEGHLFSLFGTPETAPLETESGEAAGPEAPPFIVKPLDFLASKENIIRWDVQLLDFDQSFPTSSPPDDMLGTPPEYLAPEVAVGQNASPASDVWALACSIFRLRSGQGPFAGIEVSSPGDALVMIIRTLGDLPDEWQHTLFDYHGRPTRDAENGALLPEVTYRRSLRDLVYNIYDSPENGIVETGKVRPDYQAWDKTDNVPYPPCFADMAWKPKATKIDNVYLHGYDDDTDELLEAMPKIPETEAALLYDLLSRVFVYDPAKRITLDEMLRHPWFHIDDGDKLQHED</sequence>
<dbReference type="SUPFAM" id="SSF56112">
    <property type="entry name" value="Protein kinase-like (PK-like)"/>
    <property type="match status" value="1"/>
</dbReference>
<evidence type="ECO:0000256" key="2">
    <source>
        <dbReference type="ARBA" id="ARBA00022679"/>
    </source>
</evidence>
<keyword evidence="2" id="KW-0808">Transferase</keyword>
<evidence type="ECO:0000256" key="1">
    <source>
        <dbReference type="ARBA" id="ARBA00022527"/>
    </source>
</evidence>
<evidence type="ECO:0000256" key="4">
    <source>
        <dbReference type="ARBA" id="ARBA00022777"/>
    </source>
</evidence>
<evidence type="ECO:0000313" key="9">
    <source>
        <dbReference type="Proteomes" id="UP001197093"/>
    </source>
</evidence>
<keyword evidence="5" id="KW-0067">ATP-binding</keyword>
<keyword evidence="6" id="KW-1133">Transmembrane helix</keyword>
<evidence type="ECO:0000256" key="3">
    <source>
        <dbReference type="ARBA" id="ARBA00022741"/>
    </source>
</evidence>
<dbReference type="PANTHER" id="PTHR45646:SF11">
    <property type="entry name" value="SERINE_THREONINE-PROTEIN KINASE DOA"/>
    <property type="match status" value="1"/>
</dbReference>
<keyword evidence="6" id="KW-0812">Transmembrane</keyword>
<dbReference type="PROSITE" id="PS50011">
    <property type="entry name" value="PROTEIN_KINASE_DOM"/>
    <property type="match status" value="1"/>
</dbReference>
<proteinExistence type="predicted"/>
<organism evidence="8 9">
    <name type="scientific">Staphylotrichum longicolle</name>
    <dbReference type="NCBI Taxonomy" id="669026"/>
    <lineage>
        <taxon>Eukaryota</taxon>
        <taxon>Fungi</taxon>
        <taxon>Dikarya</taxon>
        <taxon>Ascomycota</taxon>
        <taxon>Pezizomycotina</taxon>
        <taxon>Sordariomycetes</taxon>
        <taxon>Sordariomycetidae</taxon>
        <taxon>Sordariales</taxon>
        <taxon>Chaetomiaceae</taxon>
        <taxon>Staphylotrichum</taxon>
    </lineage>
</organism>
<dbReference type="SMART" id="SM00220">
    <property type="entry name" value="S_TKc"/>
    <property type="match status" value="1"/>
</dbReference>
<keyword evidence="4" id="KW-0418">Kinase</keyword>
<keyword evidence="6" id="KW-0472">Membrane</keyword>
<keyword evidence="3" id="KW-0547">Nucleotide-binding</keyword>
<evidence type="ECO:0000256" key="6">
    <source>
        <dbReference type="SAM" id="Phobius"/>
    </source>
</evidence>
<evidence type="ECO:0000259" key="7">
    <source>
        <dbReference type="PROSITE" id="PS50011"/>
    </source>
</evidence>
<keyword evidence="9" id="KW-1185">Reference proteome</keyword>
<dbReference type="InterPro" id="IPR051175">
    <property type="entry name" value="CLK_kinases"/>
</dbReference>
<dbReference type="GO" id="GO:0005634">
    <property type="term" value="C:nucleus"/>
    <property type="evidence" value="ECO:0007669"/>
    <property type="project" value="TreeGrafter"/>
</dbReference>
<accession>A0AAD4ENR8</accession>
<dbReference type="GO" id="GO:0005524">
    <property type="term" value="F:ATP binding"/>
    <property type="evidence" value="ECO:0007669"/>
    <property type="project" value="UniProtKB-KW"/>
</dbReference>
<dbReference type="InterPro" id="IPR011009">
    <property type="entry name" value="Kinase-like_dom_sf"/>
</dbReference>
<dbReference type="GO" id="GO:0004674">
    <property type="term" value="F:protein serine/threonine kinase activity"/>
    <property type="evidence" value="ECO:0007669"/>
    <property type="project" value="UniProtKB-KW"/>
</dbReference>
<dbReference type="Proteomes" id="UP001197093">
    <property type="component" value="Unassembled WGS sequence"/>
</dbReference>
<feature type="domain" description="Protein kinase" evidence="7">
    <location>
        <begin position="1"/>
        <end position="378"/>
    </location>
</feature>
<evidence type="ECO:0000256" key="5">
    <source>
        <dbReference type="ARBA" id="ARBA00022840"/>
    </source>
</evidence>
<keyword evidence="1" id="KW-0723">Serine/threonine-protein kinase</keyword>
<dbReference type="Pfam" id="PF00069">
    <property type="entry name" value="Pkinase"/>
    <property type="match status" value="1"/>
</dbReference>
<comment type="caution">
    <text evidence="8">The sequence shown here is derived from an EMBL/GenBank/DDBJ whole genome shotgun (WGS) entry which is preliminary data.</text>
</comment>
<evidence type="ECO:0000313" key="8">
    <source>
        <dbReference type="EMBL" id="KAG7284450.1"/>
    </source>
</evidence>